<accession>A0ABR3JF66</accession>
<gene>
    <name evidence="2" type="ORF">HGRIS_003365</name>
</gene>
<dbReference type="InterPro" id="IPR001753">
    <property type="entry name" value="Enoyl-CoA_hydra/iso"/>
</dbReference>
<protein>
    <recommendedName>
        <fullName evidence="4">Peroxisomal enoyl-CoA-hydratase</fullName>
    </recommendedName>
</protein>
<comment type="caution">
    <text evidence="2">The sequence shown here is derived from an EMBL/GenBank/DDBJ whole genome shotgun (WGS) entry which is preliminary data.</text>
</comment>
<keyword evidence="3" id="KW-1185">Reference proteome</keyword>
<dbReference type="PANTHER" id="PTHR43684">
    <property type="match status" value="1"/>
</dbReference>
<evidence type="ECO:0000256" key="1">
    <source>
        <dbReference type="ARBA" id="ARBA00005254"/>
    </source>
</evidence>
<dbReference type="SUPFAM" id="SSF52096">
    <property type="entry name" value="ClpP/crotonase"/>
    <property type="match status" value="1"/>
</dbReference>
<evidence type="ECO:0000313" key="3">
    <source>
        <dbReference type="Proteomes" id="UP001556367"/>
    </source>
</evidence>
<dbReference type="InterPro" id="IPR051053">
    <property type="entry name" value="ECH/Chromodomain_protein"/>
</dbReference>
<evidence type="ECO:0000313" key="2">
    <source>
        <dbReference type="EMBL" id="KAL0954380.1"/>
    </source>
</evidence>
<evidence type="ECO:0008006" key="4">
    <source>
        <dbReference type="Google" id="ProtNLM"/>
    </source>
</evidence>
<dbReference type="CDD" id="cd06558">
    <property type="entry name" value="crotonase-like"/>
    <property type="match status" value="1"/>
</dbReference>
<reference evidence="3" key="1">
    <citation type="submission" date="2024-06" db="EMBL/GenBank/DDBJ databases">
        <title>Multi-omics analyses provide insights into the biosynthesis of the anticancer antibiotic pleurotin in Hohenbuehelia grisea.</title>
        <authorList>
            <person name="Weaver J.A."/>
            <person name="Alberti F."/>
        </authorList>
    </citation>
    <scope>NUCLEOTIDE SEQUENCE [LARGE SCALE GENOMIC DNA]</scope>
    <source>
        <strain evidence="3">T-177</strain>
    </source>
</reference>
<dbReference type="Pfam" id="PF00378">
    <property type="entry name" value="ECH_1"/>
    <property type="match status" value="1"/>
</dbReference>
<comment type="similarity">
    <text evidence="1">Belongs to the enoyl-CoA hydratase/isomerase family.</text>
</comment>
<dbReference type="Gene3D" id="1.10.12.10">
    <property type="entry name" value="Lyase 2-enoyl-coa Hydratase, Chain A, domain 2"/>
    <property type="match status" value="1"/>
</dbReference>
<organism evidence="2 3">
    <name type="scientific">Hohenbuehelia grisea</name>
    <dbReference type="NCBI Taxonomy" id="104357"/>
    <lineage>
        <taxon>Eukaryota</taxon>
        <taxon>Fungi</taxon>
        <taxon>Dikarya</taxon>
        <taxon>Basidiomycota</taxon>
        <taxon>Agaricomycotina</taxon>
        <taxon>Agaricomycetes</taxon>
        <taxon>Agaricomycetidae</taxon>
        <taxon>Agaricales</taxon>
        <taxon>Pleurotineae</taxon>
        <taxon>Pleurotaceae</taxon>
        <taxon>Hohenbuehelia</taxon>
    </lineage>
</organism>
<dbReference type="InterPro" id="IPR014748">
    <property type="entry name" value="Enoyl-CoA_hydra_C"/>
</dbReference>
<dbReference type="Gene3D" id="3.90.226.10">
    <property type="entry name" value="2-enoyl-CoA Hydratase, Chain A, domain 1"/>
    <property type="match status" value="1"/>
</dbReference>
<name>A0ABR3JF66_9AGAR</name>
<dbReference type="Proteomes" id="UP001556367">
    <property type="component" value="Unassembled WGS sequence"/>
</dbReference>
<dbReference type="EMBL" id="JASNQZ010000007">
    <property type="protein sequence ID" value="KAL0954380.1"/>
    <property type="molecule type" value="Genomic_DNA"/>
</dbReference>
<proteinExistence type="inferred from homology"/>
<dbReference type="InterPro" id="IPR029045">
    <property type="entry name" value="ClpP/crotonase-like_dom_sf"/>
</dbReference>
<dbReference type="PANTHER" id="PTHR43684:SF4">
    <property type="entry name" value="ENOYL-COA HYDRATASE_ISOMERASE FAMILY PROTEIN (AFU_ORTHOLOGUE AFUA_1G01890)"/>
    <property type="match status" value="1"/>
</dbReference>
<sequence>MTLTKDFDYATLGFKELIAERDGGILVVTINRAKERNSFTRLFAEEFVRVFELADQDDRVHVVIFTADPTAPAYCSGAGLSGSWNGLFTEEELKEGGDHSHRDTGGFVTFAVLNCRKITIAAVNGHAAGVGLTGLQLPFDFRFIWGGAKLTFPFVRRGIVPEAISSDLLPKLVGHANARAVLLSGLTYTPTHPLLSQLYPPLTPDYPTILPERQDVLPAALAFARNLAANTSQISVAYTKSLLLHPGTTVEESHLNESHALQKVVMNGTDPTEGVKSFMQKREPAFKDRLGTVKGGWSPWWRPLEVRLRRSKL</sequence>